<feature type="active site" description="Proton donor" evidence="10">
    <location>
        <position position="467"/>
    </location>
</feature>
<evidence type="ECO:0000256" key="3">
    <source>
        <dbReference type="ARBA" id="ARBA00007658"/>
    </source>
</evidence>
<reference evidence="15" key="1">
    <citation type="submission" date="2022-08" db="EMBL/GenBank/DDBJ databases">
        <authorList>
            <consortium name="DOE Joint Genome Institute"/>
            <person name="Min B."/>
            <person name="Riley R."/>
            <person name="Sierra-Patev S."/>
            <person name="Naranjo-Ortiz M."/>
            <person name="Looney B."/>
            <person name="Konkel Z."/>
            <person name="Slot J.C."/>
            <person name="Sakamoto Y."/>
            <person name="Steenwyk J.L."/>
            <person name="Rokas A."/>
            <person name="Carro J."/>
            <person name="Camarero S."/>
            <person name="Ferreira P."/>
            <person name="Molpeceres G."/>
            <person name="Ruiz-Duenas F.J."/>
            <person name="Serrano A."/>
            <person name="Henrissat B."/>
            <person name="Drula E."/>
            <person name="Hughes K.W."/>
            <person name="Mata J.L."/>
            <person name="Ishikawa N.K."/>
            <person name="Vargas-Isla R."/>
            <person name="Ushijima S."/>
            <person name="Smith C.A."/>
            <person name="Ahrendt S."/>
            <person name="Andreopoulos W."/>
            <person name="He G."/>
            <person name="Labutti K."/>
            <person name="Lipzen A."/>
            <person name="Ng V."/>
            <person name="Sandor L."/>
            <person name="Barry K."/>
            <person name="Martinez A.T."/>
            <person name="Xiao Y."/>
            <person name="Gibbons J.G."/>
            <person name="Terashima K."/>
            <person name="Hibbett D.S."/>
            <person name="Grigoriev I.V."/>
        </authorList>
    </citation>
    <scope>NUCLEOTIDE SEQUENCE</scope>
    <source>
        <strain evidence="15">TFB10291</strain>
    </source>
</reference>
<dbReference type="InterPro" id="IPR001382">
    <property type="entry name" value="Glyco_hydro_47"/>
</dbReference>
<dbReference type="GO" id="GO:0036503">
    <property type="term" value="P:ERAD pathway"/>
    <property type="evidence" value="ECO:0007669"/>
    <property type="project" value="UniProtKB-ARBA"/>
</dbReference>
<evidence type="ECO:0000256" key="6">
    <source>
        <dbReference type="ARBA" id="ARBA00022837"/>
    </source>
</evidence>
<dbReference type="InterPro" id="IPR050749">
    <property type="entry name" value="Glycosyl_Hydrolase_47"/>
</dbReference>
<dbReference type="Gene3D" id="1.50.10.10">
    <property type="match status" value="1"/>
</dbReference>
<protein>
    <recommendedName>
        <fullName evidence="13">alpha-1,2-Mannosidase</fullName>
        <ecNumber evidence="13">3.2.1.-</ecNumber>
    </recommendedName>
</protein>
<feature type="active site" evidence="10">
    <location>
        <position position="513"/>
    </location>
</feature>
<evidence type="ECO:0000256" key="10">
    <source>
        <dbReference type="PIRSR" id="PIRSR601382-1"/>
    </source>
</evidence>
<keyword evidence="14" id="KW-1133">Transmembrane helix</keyword>
<sequence length="617" mass="69915">MVRAPYTVTLIMPDEGLRKRKTGTSKSEKQSVQNETADEPEFDIDSAALLQYLKILWIPLVLCFAVFVYFNPSTLSDIANFWIEPEDWQTSPGSSTKSFVGLSADVEKRDAVVEAFKHAWRAYELVVERDAMGNDEYHPISHKGTNLTKAGGIGYTVIDSIDTMLIMGLEDDYARARKWVETSLSFDRDASFNTFETTIRVLGGLLSAYELTGHDKLYIDRAIDLADRILPAFDTNSGLPLPNINLGKREGVPDADLPYLVSTAEVSTLQLELRYLSHLTDEDIYWEKAESVMKTIKEHRMPHGLASIYMHVDTGEFVPSAIRLGSRGDSYYEYLLKQYIQTNQTEAVYREVNWDHMYDDAMAAVNEHLITKSPYTRMTYTSELVPERNSGGQLSWRLTPKQDHLVCFFGGSLMLGATITGASTIPMSIPPRQSEFTDHGKRDWKNGAELIKTCVDTHDTLTGLSPEIAHFRIPSDGMFDIFSQSGVPADWYIKGARPGVEAPYDARYILRPETVESLFLAFRLTGDIRYRDWGWNIFQSIEKHCKVDTGGYASIMNVDEVPSRKEDKMETFLMSETLKYLFLLFEDASVLPLDKYVFNTEAHPLPIFTPHIRTGFS</sequence>
<feature type="disulfide bond" evidence="12">
    <location>
        <begin position="407"/>
        <end position="454"/>
    </location>
</feature>
<evidence type="ECO:0000256" key="4">
    <source>
        <dbReference type="ARBA" id="ARBA00022723"/>
    </source>
</evidence>
<keyword evidence="16" id="KW-1185">Reference proteome</keyword>
<comment type="pathway">
    <text evidence="2">Protein modification; protein glycosylation.</text>
</comment>
<dbReference type="PANTHER" id="PTHR11742:SF55">
    <property type="entry name" value="ENDOPLASMIC RETICULUM MANNOSYL-OLIGOSACCHARIDE 1,2-ALPHA-MANNOSIDASE"/>
    <property type="match status" value="1"/>
</dbReference>
<feature type="transmembrane region" description="Helical" evidence="14">
    <location>
        <begin position="52"/>
        <end position="70"/>
    </location>
</feature>
<feature type="binding site" evidence="11">
    <location>
        <position position="600"/>
    </location>
    <ligand>
        <name>Ca(2+)</name>
        <dbReference type="ChEBI" id="CHEBI:29108"/>
    </ligand>
</feature>
<feature type="active site" evidence="10">
    <location>
        <position position="329"/>
    </location>
</feature>
<keyword evidence="5 13" id="KW-0378">Hydrolase</keyword>
<accession>A0AA38NCH1</accession>
<keyword evidence="14" id="KW-0472">Membrane</keyword>
<keyword evidence="14" id="KW-0812">Transmembrane</keyword>
<evidence type="ECO:0000256" key="14">
    <source>
        <dbReference type="SAM" id="Phobius"/>
    </source>
</evidence>
<comment type="caution">
    <text evidence="15">The sequence shown here is derived from an EMBL/GenBank/DDBJ whole genome shotgun (WGS) entry which is preliminary data.</text>
</comment>
<keyword evidence="7 12" id="KW-1015">Disulfide bond</keyword>
<dbReference type="PANTHER" id="PTHR11742">
    <property type="entry name" value="MANNOSYL-OLIGOSACCHARIDE ALPHA-1,2-MANNOSIDASE-RELATED"/>
    <property type="match status" value="1"/>
</dbReference>
<evidence type="ECO:0000256" key="11">
    <source>
        <dbReference type="PIRSR" id="PIRSR601382-2"/>
    </source>
</evidence>
<gene>
    <name evidence="15" type="ORF">GGU10DRAFT_402560</name>
</gene>
<comment type="similarity">
    <text evidence="3 13">Belongs to the glycosyl hydrolase 47 family.</text>
</comment>
<dbReference type="GO" id="GO:0005783">
    <property type="term" value="C:endoplasmic reticulum"/>
    <property type="evidence" value="ECO:0007669"/>
    <property type="project" value="TreeGrafter"/>
</dbReference>
<dbReference type="GO" id="GO:0004571">
    <property type="term" value="F:mannosyl-oligosaccharide 1,2-alpha-mannosidase activity"/>
    <property type="evidence" value="ECO:0007669"/>
    <property type="project" value="UniProtKB-EC"/>
</dbReference>
<evidence type="ECO:0000256" key="13">
    <source>
        <dbReference type="RuleBase" id="RU361193"/>
    </source>
</evidence>
<keyword evidence="6 11" id="KW-0106">Calcium</keyword>
<dbReference type="AlphaFoldDB" id="A0AA38NCH1"/>
<dbReference type="SUPFAM" id="SSF48225">
    <property type="entry name" value="Seven-hairpin glycosidases"/>
    <property type="match status" value="1"/>
</dbReference>
<evidence type="ECO:0000256" key="9">
    <source>
        <dbReference type="ARBA" id="ARBA00048605"/>
    </source>
</evidence>
<dbReference type="InterPro" id="IPR012341">
    <property type="entry name" value="6hp_glycosidase-like_sf"/>
</dbReference>
<evidence type="ECO:0000256" key="12">
    <source>
        <dbReference type="PIRSR" id="PIRSR601382-3"/>
    </source>
</evidence>
<dbReference type="GO" id="GO:0016020">
    <property type="term" value="C:membrane"/>
    <property type="evidence" value="ECO:0007669"/>
    <property type="project" value="InterPro"/>
</dbReference>
<dbReference type="Proteomes" id="UP001163798">
    <property type="component" value="Unassembled WGS sequence"/>
</dbReference>
<dbReference type="InterPro" id="IPR036026">
    <property type="entry name" value="Seven-hairpin_glycosidases"/>
</dbReference>
<name>A0AA38NCH1_9AGAR</name>
<comment type="catalytic activity">
    <reaction evidence="8">
        <text>N(4)-(alpha-D-Man-(1-&gt;2)-alpha-D-Man-(1-&gt;2)-alpha-D-Man-(1-&gt;3)-[alpha-D-Man-(1-&gt;3)-[alpha-D-Man-(1-&gt;2)-alpha-D-Man-(1-&gt;6)]-alpha-D-Man-(1-&gt;6)]-beta-D-Man-(1-&gt;4)-beta-D-GlcNAc-(1-&gt;4)-beta-D-GlcNAc)-L-asparaginyl-[protein] (N-glucan mannose isomer 8A1,2,3B1,3) + 3 H2O = N(4)-(alpha-D-Man-(1-&gt;3)-[alpha-D-Man-(1-&gt;3)-[alpha-D-Man-(1-&gt;6)]-alpha-D-Man-(1-&gt;6)]-beta-D-Man-(1-&gt;4)-beta-D-GlcNAc-(1-&gt;4)-beta-D-GlcNAc)-L-asparaginyl-[protein] (N-glucan mannose isomer 5A1,2) + 3 beta-D-mannose</text>
        <dbReference type="Rhea" id="RHEA:56028"/>
        <dbReference type="Rhea" id="RHEA-COMP:14358"/>
        <dbReference type="Rhea" id="RHEA-COMP:14367"/>
        <dbReference type="ChEBI" id="CHEBI:15377"/>
        <dbReference type="ChEBI" id="CHEBI:28563"/>
        <dbReference type="ChEBI" id="CHEBI:59087"/>
        <dbReference type="ChEBI" id="CHEBI:60628"/>
        <dbReference type="EC" id="3.2.1.113"/>
    </reaction>
</comment>
<evidence type="ECO:0000313" key="15">
    <source>
        <dbReference type="EMBL" id="KAJ3784051.1"/>
    </source>
</evidence>
<evidence type="ECO:0000256" key="5">
    <source>
        <dbReference type="ARBA" id="ARBA00022801"/>
    </source>
</evidence>
<evidence type="ECO:0000313" key="16">
    <source>
        <dbReference type="Proteomes" id="UP001163798"/>
    </source>
</evidence>
<evidence type="ECO:0000256" key="8">
    <source>
        <dbReference type="ARBA" id="ARBA00047669"/>
    </source>
</evidence>
<dbReference type="EMBL" id="MU793392">
    <property type="protein sequence ID" value="KAJ3784051.1"/>
    <property type="molecule type" value="Genomic_DNA"/>
</dbReference>
<organism evidence="15 16">
    <name type="scientific">Lentinula aff. detonsa</name>
    <dbReference type="NCBI Taxonomy" id="2804958"/>
    <lineage>
        <taxon>Eukaryota</taxon>
        <taxon>Fungi</taxon>
        <taxon>Dikarya</taxon>
        <taxon>Basidiomycota</taxon>
        <taxon>Agaricomycotina</taxon>
        <taxon>Agaricomycetes</taxon>
        <taxon>Agaricomycetidae</taxon>
        <taxon>Agaricales</taxon>
        <taxon>Marasmiineae</taxon>
        <taxon>Omphalotaceae</taxon>
        <taxon>Lentinula</taxon>
    </lineage>
</organism>
<dbReference type="EC" id="3.2.1.-" evidence="13"/>
<feature type="active site" description="Proton donor" evidence="10">
    <location>
        <position position="196"/>
    </location>
</feature>
<evidence type="ECO:0000256" key="2">
    <source>
        <dbReference type="ARBA" id="ARBA00004922"/>
    </source>
</evidence>
<comment type="cofactor">
    <cofactor evidence="1 11">
        <name>Ca(2+)</name>
        <dbReference type="ChEBI" id="CHEBI:29108"/>
    </cofactor>
</comment>
<evidence type="ECO:0000256" key="1">
    <source>
        <dbReference type="ARBA" id="ARBA00001913"/>
    </source>
</evidence>
<comment type="catalytic activity">
    <reaction evidence="9">
        <text>N(4)-(alpha-D-Man-(1-&gt;2)-alpha-D-Man-(1-&gt;2)-alpha-D-Man-(1-&gt;3)-[alpha-D-Man-(1-&gt;2)-alpha-D-Man-(1-&gt;3)-[alpha-D-Man-(1-&gt;2)-alpha-D-Man-(1-&gt;6)]-alpha-D-Man-(1-&gt;6)]-beta-D-Man-(1-&gt;4)-beta-D-GlcNAc-(1-&gt;4)-beta-D-GlcNAc)-L-asparaginyl-[protein] (N-glucan mannose isomer 9A1,2,3B1,2,3) + 4 H2O = N(4)-(alpha-D-Man-(1-&gt;3)-[alpha-D-Man-(1-&gt;3)-[alpha-D-Man-(1-&gt;6)]-alpha-D-Man-(1-&gt;6)]-beta-D-Man-(1-&gt;4)-beta-D-GlcNAc-(1-&gt;4)-beta-D-GlcNAc)-L-asparaginyl-[protein] (N-glucan mannose isomer 5A1,2) + 4 beta-D-mannose</text>
        <dbReference type="Rhea" id="RHEA:56008"/>
        <dbReference type="Rhea" id="RHEA-COMP:14356"/>
        <dbReference type="Rhea" id="RHEA-COMP:14367"/>
        <dbReference type="ChEBI" id="CHEBI:15377"/>
        <dbReference type="ChEBI" id="CHEBI:28563"/>
        <dbReference type="ChEBI" id="CHEBI:59087"/>
        <dbReference type="ChEBI" id="CHEBI:139493"/>
        <dbReference type="EC" id="3.2.1.113"/>
    </reaction>
</comment>
<proteinExistence type="inferred from homology"/>
<dbReference type="GO" id="GO:0005975">
    <property type="term" value="P:carbohydrate metabolic process"/>
    <property type="evidence" value="ECO:0007669"/>
    <property type="project" value="InterPro"/>
</dbReference>
<evidence type="ECO:0000256" key="7">
    <source>
        <dbReference type="ARBA" id="ARBA00023157"/>
    </source>
</evidence>
<dbReference type="GO" id="GO:0005509">
    <property type="term" value="F:calcium ion binding"/>
    <property type="evidence" value="ECO:0007669"/>
    <property type="project" value="InterPro"/>
</dbReference>
<keyword evidence="13" id="KW-0326">Glycosidase</keyword>
<keyword evidence="4 11" id="KW-0479">Metal-binding</keyword>
<dbReference type="Pfam" id="PF01532">
    <property type="entry name" value="Glyco_hydro_47"/>
    <property type="match status" value="1"/>
</dbReference>
<dbReference type="PRINTS" id="PR00747">
    <property type="entry name" value="GLYHDRLASE47"/>
</dbReference>